<dbReference type="PANTHER" id="PTHR10174:SF220">
    <property type="entry name" value="LD41874P"/>
    <property type="match status" value="1"/>
</dbReference>
<gene>
    <name evidence="2" type="ORF">PHAECO_LOCUS1481</name>
</gene>
<feature type="domain" description="CRAL-TRIO" evidence="1">
    <location>
        <begin position="145"/>
        <end position="296"/>
    </location>
</feature>
<dbReference type="Gene3D" id="1.10.8.20">
    <property type="entry name" value="N-terminal domain of phosphatidylinositol transfer protein sec14p"/>
    <property type="match status" value="1"/>
</dbReference>
<dbReference type="OrthoDB" id="5390at2759"/>
<protein>
    <recommendedName>
        <fullName evidence="1">CRAL-TRIO domain-containing protein</fullName>
    </recommendedName>
</protein>
<dbReference type="InterPro" id="IPR001251">
    <property type="entry name" value="CRAL-TRIO_dom"/>
</dbReference>
<dbReference type="InterPro" id="IPR036865">
    <property type="entry name" value="CRAL-TRIO_dom_sf"/>
</dbReference>
<evidence type="ECO:0000259" key="1">
    <source>
        <dbReference type="PROSITE" id="PS50191"/>
    </source>
</evidence>
<dbReference type="GO" id="GO:1902936">
    <property type="term" value="F:phosphatidylinositol bisphosphate binding"/>
    <property type="evidence" value="ECO:0007669"/>
    <property type="project" value="TreeGrafter"/>
</dbReference>
<dbReference type="Gene3D" id="1.20.5.1200">
    <property type="entry name" value="Alpha-tocopherol transfer"/>
    <property type="match status" value="1"/>
</dbReference>
<evidence type="ECO:0000313" key="2">
    <source>
        <dbReference type="EMBL" id="CAH1117991.1"/>
    </source>
</evidence>
<dbReference type="CDD" id="cd00170">
    <property type="entry name" value="SEC14"/>
    <property type="match status" value="1"/>
</dbReference>
<dbReference type="SMART" id="SM00516">
    <property type="entry name" value="SEC14"/>
    <property type="match status" value="1"/>
</dbReference>
<dbReference type="Proteomes" id="UP001153737">
    <property type="component" value="Chromosome 10"/>
</dbReference>
<dbReference type="InterPro" id="IPR036273">
    <property type="entry name" value="CRAL/TRIO_N_dom_sf"/>
</dbReference>
<dbReference type="SUPFAM" id="SSF52087">
    <property type="entry name" value="CRAL/TRIO domain"/>
    <property type="match status" value="1"/>
</dbReference>
<proteinExistence type="predicted"/>
<dbReference type="GO" id="GO:0016020">
    <property type="term" value="C:membrane"/>
    <property type="evidence" value="ECO:0007669"/>
    <property type="project" value="TreeGrafter"/>
</dbReference>
<accession>A0A9P0DEB2</accession>
<reference evidence="2" key="2">
    <citation type="submission" date="2022-10" db="EMBL/GenBank/DDBJ databases">
        <authorList>
            <consortium name="ENA_rothamsted_submissions"/>
            <consortium name="culmorum"/>
            <person name="King R."/>
        </authorList>
    </citation>
    <scope>NUCLEOTIDE SEQUENCE</scope>
</reference>
<dbReference type="SUPFAM" id="SSF46938">
    <property type="entry name" value="CRAL/TRIO N-terminal domain"/>
    <property type="match status" value="1"/>
</dbReference>
<keyword evidence="3" id="KW-1185">Reference proteome</keyword>
<dbReference type="Gene3D" id="3.40.525.10">
    <property type="entry name" value="CRAL-TRIO lipid binding domain"/>
    <property type="match status" value="1"/>
</dbReference>
<dbReference type="PANTHER" id="PTHR10174">
    <property type="entry name" value="ALPHA-TOCOPHEROL TRANSFER PROTEIN-RELATED"/>
    <property type="match status" value="1"/>
</dbReference>
<reference evidence="2" key="1">
    <citation type="submission" date="2022-01" db="EMBL/GenBank/DDBJ databases">
        <authorList>
            <person name="King R."/>
        </authorList>
    </citation>
    <scope>NUCLEOTIDE SEQUENCE</scope>
</reference>
<dbReference type="EMBL" id="OU896716">
    <property type="protein sequence ID" value="CAH1117991.1"/>
    <property type="molecule type" value="Genomic_DNA"/>
</dbReference>
<evidence type="ECO:0000313" key="3">
    <source>
        <dbReference type="Proteomes" id="UP001153737"/>
    </source>
</evidence>
<dbReference type="Pfam" id="PF00650">
    <property type="entry name" value="CRAL_TRIO"/>
    <property type="match status" value="1"/>
</dbReference>
<dbReference type="AlphaFoldDB" id="A0A9P0DEB2"/>
<dbReference type="PROSITE" id="PS50191">
    <property type="entry name" value="CRAL_TRIO"/>
    <property type="match status" value="1"/>
</dbReference>
<organism evidence="2 3">
    <name type="scientific">Phaedon cochleariae</name>
    <name type="common">Mustard beetle</name>
    <dbReference type="NCBI Taxonomy" id="80249"/>
    <lineage>
        <taxon>Eukaryota</taxon>
        <taxon>Metazoa</taxon>
        <taxon>Ecdysozoa</taxon>
        <taxon>Arthropoda</taxon>
        <taxon>Hexapoda</taxon>
        <taxon>Insecta</taxon>
        <taxon>Pterygota</taxon>
        <taxon>Neoptera</taxon>
        <taxon>Endopterygota</taxon>
        <taxon>Coleoptera</taxon>
        <taxon>Polyphaga</taxon>
        <taxon>Cucujiformia</taxon>
        <taxon>Chrysomeloidea</taxon>
        <taxon>Chrysomelidae</taxon>
        <taxon>Chrysomelinae</taxon>
        <taxon>Chrysomelini</taxon>
        <taxon>Phaedon</taxon>
    </lineage>
</organism>
<sequence>MKITKTRKRPDPPRKPKKIMVICVEIGTDNVPFIKLGDHLMRLDLEDLNEKEAQRAEKELQETPENVQFAISKFKEILQAEENLYVPLEDESFLIKFLRPCRFQPETAARILRRFYRFKIKHPKYGKNITPNSVRHVFDTEVFKFLPTRTSSGARIMIVNCGEKWNPKKVSLEDMFKAVMVAIEIAMLEPRTQLGGVHVILDLVGLSLVHVYQFSPSTAKLILDWVQDCTAVRLKGIHVINQPILFNMVYSIFKPFLGDKLKKMLFFHGVNSKSLLENISKESLPEIYGGTADIPDYPGKIFADMLFYYQSDFEVYSTYGYVADTEKARG</sequence>
<name>A0A9P0DEB2_PHACE</name>
<dbReference type="PRINTS" id="PR00180">
    <property type="entry name" value="CRETINALDHBP"/>
</dbReference>